<proteinExistence type="predicted"/>
<evidence type="ECO:0000256" key="1">
    <source>
        <dbReference type="ARBA" id="ARBA00022603"/>
    </source>
</evidence>
<dbReference type="PANTHER" id="PTHR43464">
    <property type="entry name" value="METHYLTRANSFERASE"/>
    <property type="match status" value="1"/>
</dbReference>
<dbReference type="EMBL" id="BAAAQT010000008">
    <property type="protein sequence ID" value="GAA2176358.1"/>
    <property type="molecule type" value="Genomic_DNA"/>
</dbReference>
<dbReference type="RefSeq" id="WP_344344883.1">
    <property type="nucleotide sequence ID" value="NZ_BAAAQT010000008.1"/>
</dbReference>
<evidence type="ECO:0000256" key="3">
    <source>
        <dbReference type="ARBA" id="ARBA00022691"/>
    </source>
</evidence>
<dbReference type="GO" id="GO:0008168">
    <property type="term" value="F:methyltransferase activity"/>
    <property type="evidence" value="ECO:0007669"/>
    <property type="project" value="UniProtKB-KW"/>
</dbReference>
<evidence type="ECO:0000313" key="5">
    <source>
        <dbReference type="EMBL" id="GAA2176358.1"/>
    </source>
</evidence>
<dbReference type="SUPFAM" id="SSF53335">
    <property type="entry name" value="S-adenosyl-L-methionine-dependent methyltransferases"/>
    <property type="match status" value="1"/>
</dbReference>
<dbReference type="Pfam" id="PF13649">
    <property type="entry name" value="Methyltransf_25"/>
    <property type="match status" value="1"/>
</dbReference>
<keyword evidence="3" id="KW-0949">S-adenosyl-L-methionine</keyword>
<organism evidence="5 6">
    <name type="scientific">Agrococcus versicolor</name>
    <dbReference type="NCBI Taxonomy" id="501482"/>
    <lineage>
        <taxon>Bacteria</taxon>
        <taxon>Bacillati</taxon>
        <taxon>Actinomycetota</taxon>
        <taxon>Actinomycetes</taxon>
        <taxon>Micrococcales</taxon>
        <taxon>Microbacteriaceae</taxon>
        <taxon>Agrococcus</taxon>
    </lineage>
</organism>
<dbReference type="InterPro" id="IPR029063">
    <property type="entry name" value="SAM-dependent_MTases_sf"/>
</dbReference>
<keyword evidence="6" id="KW-1185">Reference proteome</keyword>
<protein>
    <submittedName>
        <fullName evidence="5">Class I SAM-dependent methyltransferase</fullName>
    </submittedName>
</protein>
<dbReference type="Proteomes" id="UP001501599">
    <property type="component" value="Unassembled WGS sequence"/>
</dbReference>
<dbReference type="CDD" id="cd02440">
    <property type="entry name" value="AdoMet_MTases"/>
    <property type="match status" value="1"/>
</dbReference>
<dbReference type="NCBIfam" id="NF004851">
    <property type="entry name" value="PRK06202.1"/>
    <property type="match status" value="1"/>
</dbReference>
<comment type="caution">
    <text evidence="5">The sequence shown here is derived from an EMBL/GenBank/DDBJ whole genome shotgun (WGS) entry which is preliminary data.</text>
</comment>
<dbReference type="InterPro" id="IPR041698">
    <property type="entry name" value="Methyltransf_25"/>
</dbReference>
<dbReference type="Gene3D" id="3.40.50.150">
    <property type="entry name" value="Vaccinia Virus protein VP39"/>
    <property type="match status" value="1"/>
</dbReference>
<evidence type="ECO:0000313" key="6">
    <source>
        <dbReference type="Proteomes" id="UP001501599"/>
    </source>
</evidence>
<sequence length="231" mass="25753">MRSLATRSDELERMDDPDVDLGLLTRTYEQFETVNALVSRWRALYVRRIRPALPTDRTATVLDVGSGGGDVARSLAGWMRRDGIDAEITGVDPDPRAHDFATAHPADGVRFERATSTDLVAQGRRFDVVLSNHLLHHLDDAALASVVADSDALASRLALHADLARARVPLVAFGLATRALRRSSLLHDDGTASIRRSHRVDELQELVPAPWRVERLFPYRLLLVLDRERRA</sequence>
<keyword evidence="1 5" id="KW-0489">Methyltransferase</keyword>
<evidence type="ECO:0000256" key="2">
    <source>
        <dbReference type="ARBA" id="ARBA00022679"/>
    </source>
</evidence>
<gene>
    <name evidence="5" type="ORF">GCM10009846_29860</name>
</gene>
<name>A0ABP5MSR0_9MICO</name>
<dbReference type="GO" id="GO:0032259">
    <property type="term" value="P:methylation"/>
    <property type="evidence" value="ECO:0007669"/>
    <property type="project" value="UniProtKB-KW"/>
</dbReference>
<dbReference type="PANTHER" id="PTHR43464:SF19">
    <property type="entry name" value="UBIQUINONE BIOSYNTHESIS O-METHYLTRANSFERASE, MITOCHONDRIAL"/>
    <property type="match status" value="1"/>
</dbReference>
<feature type="domain" description="Methyltransferase" evidence="4">
    <location>
        <begin position="61"/>
        <end position="148"/>
    </location>
</feature>
<reference evidence="6" key="1">
    <citation type="journal article" date="2019" name="Int. J. Syst. Evol. Microbiol.">
        <title>The Global Catalogue of Microorganisms (GCM) 10K type strain sequencing project: providing services to taxonomists for standard genome sequencing and annotation.</title>
        <authorList>
            <consortium name="The Broad Institute Genomics Platform"/>
            <consortium name="The Broad Institute Genome Sequencing Center for Infectious Disease"/>
            <person name="Wu L."/>
            <person name="Ma J."/>
        </authorList>
    </citation>
    <scope>NUCLEOTIDE SEQUENCE [LARGE SCALE GENOMIC DNA]</scope>
    <source>
        <strain evidence="6">JCM 16026</strain>
    </source>
</reference>
<accession>A0ABP5MSR0</accession>
<keyword evidence="2" id="KW-0808">Transferase</keyword>
<evidence type="ECO:0000259" key="4">
    <source>
        <dbReference type="Pfam" id="PF13649"/>
    </source>
</evidence>